<comment type="caution">
    <text evidence="3">The sequence shown here is derived from an EMBL/GenBank/DDBJ whole genome shotgun (WGS) entry which is preliminary data.</text>
</comment>
<keyword evidence="2" id="KW-1133">Transmembrane helix</keyword>
<evidence type="ECO:0000256" key="2">
    <source>
        <dbReference type="SAM" id="Phobius"/>
    </source>
</evidence>
<feature type="transmembrane region" description="Helical" evidence="2">
    <location>
        <begin position="45"/>
        <end position="67"/>
    </location>
</feature>
<accession>A0A6M0RPF6</accession>
<feature type="region of interest" description="Disordered" evidence="1">
    <location>
        <begin position="85"/>
        <end position="112"/>
    </location>
</feature>
<keyword evidence="2" id="KW-0812">Transmembrane</keyword>
<name>A0A6M0RPF6_9CYAN</name>
<keyword evidence="4" id="KW-1185">Reference proteome</keyword>
<keyword evidence="2" id="KW-0472">Membrane</keyword>
<evidence type="ECO:0000313" key="4">
    <source>
        <dbReference type="Proteomes" id="UP000481033"/>
    </source>
</evidence>
<dbReference type="AlphaFoldDB" id="A0A6M0RPF6"/>
<dbReference type="Proteomes" id="UP000481033">
    <property type="component" value="Unassembled WGS sequence"/>
</dbReference>
<gene>
    <name evidence="3" type="ORF">DXZ20_21240</name>
</gene>
<proteinExistence type="predicted"/>
<evidence type="ECO:0000256" key="1">
    <source>
        <dbReference type="SAM" id="MobiDB-lite"/>
    </source>
</evidence>
<evidence type="ECO:0000313" key="3">
    <source>
        <dbReference type="EMBL" id="NEZ58124.1"/>
    </source>
</evidence>
<protein>
    <submittedName>
        <fullName evidence="3">Uncharacterized protein</fullName>
    </submittedName>
</protein>
<organism evidence="3 4">
    <name type="scientific">Adonisia turfae CCMR0081</name>
    <dbReference type="NCBI Taxonomy" id="2292702"/>
    <lineage>
        <taxon>Bacteria</taxon>
        <taxon>Bacillati</taxon>
        <taxon>Cyanobacteriota</taxon>
        <taxon>Adonisia</taxon>
        <taxon>Adonisia turfae</taxon>
    </lineage>
</organism>
<dbReference type="EMBL" id="QXHD01000004">
    <property type="protein sequence ID" value="NEZ58124.1"/>
    <property type="molecule type" value="Genomic_DNA"/>
</dbReference>
<sequence>MDLFNSIELTSNLYMAYQEENTSQKQKDSKIQGFLATLNTFKVGFISGLLITFLASIGVGHLFLNIFKLGSVSIGDKSFGQVASPVSSTDDSNVQDVESSQIEQNDGEVQNSEGINQAIDGTINQESSNNRTSNELGSNLENSEISGETVSVTINYNSNADLPGFDPNKGYVETPPDIGQFNDAILITNVGLGSQYATFSTREVFINKKKYDSTFSLITDGNLPTRVSFNLELPGVKADGVFLQFGLADLSSGTTTLTYLVNVFGDGEILWSNQIKYEESQISSVVLNTTGIQDIYIEYQVVESAGISNSRLRNYPLYFTEAKVLEN</sequence>
<dbReference type="RefSeq" id="WP_163700436.1">
    <property type="nucleotide sequence ID" value="NZ_QXHD01000004.1"/>
</dbReference>
<reference evidence="3 4" key="1">
    <citation type="journal article" date="2020" name="Microb. Ecol.">
        <title>Ecogenomics of the Marine Benthic Filamentous Cyanobacterium Adonisia.</title>
        <authorList>
            <person name="Walter J.M."/>
            <person name="Coutinho F.H."/>
            <person name="Leomil L."/>
            <person name="Hargreaves P.I."/>
            <person name="Campeao M.E."/>
            <person name="Vieira V.V."/>
            <person name="Silva B.S."/>
            <person name="Fistarol G.O."/>
            <person name="Salomon P.S."/>
            <person name="Sawabe T."/>
            <person name="Mino S."/>
            <person name="Hosokawa M."/>
            <person name="Miyashita H."/>
            <person name="Maruyama F."/>
            <person name="van Verk M.C."/>
            <person name="Dutilh B.E."/>
            <person name="Thompson C.C."/>
            <person name="Thompson F.L."/>
        </authorList>
    </citation>
    <scope>NUCLEOTIDE SEQUENCE [LARGE SCALE GENOMIC DNA]</scope>
    <source>
        <strain evidence="3 4">CCMR0081</strain>
    </source>
</reference>